<comment type="caution">
    <text evidence="2">The sequence shown here is derived from an EMBL/GenBank/DDBJ whole genome shotgun (WGS) entry which is preliminary data.</text>
</comment>
<organism evidence="2">
    <name type="scientific">Tanacetum cinerariifolium</name>
    <name type="common">Dalmatian daisy</name>
    <name type="synonym">Chrysanthemum cinerariifolium</name>
    <dbReference type="NCBI Taxonomy" id="118510"/>
    <lineage>
        <taxon>Eukaryota</taxon>
        <taxon>Viridiplantae</taxon>
        <taxon>Streptophyta</taxon>
        <taxon>Embryophyta</taxon>
        <taxon>Tracheophyta</taxon>
        <taxon>Spermatophyta</taxon>
        <taxon>Magnoliopsida</taxon>
        <taxon>eudicotyledons</taxon>
        <taxon>Gunneridae</taxon>
        <taxon>Pentapetalae</taxon>
        <taxon>asterids</taxon>
        <taxon>campanulids</taxon>
        <taxon>Asterales</taxon>
        <taxon>Asteraceae</taxon>
        <taxon>Asteroideae</taxon>
        <taxon>Anthemideae</taxon>
        <taxon>Anthemidinae</taxon>
        <taxon>Tanacetum</taxon>
    </lineage>
</organism>
<evidence type="ECO:0000313" key="2">
    <source>
        <dbReference type="EMBL" id="GFD14790.1"/>
    </source>
</evidence>
<name>A0A699TY41_TANCI</name>
<feature type="region of interest" description="Disordered" evidence="1">
    <location>
        <begin position="1"/>
        <end position="26"/>
    </location>
</feature>
<feature type="compositionally biased region" description="Polar residues" evidence="1">
    <location>
        <begin position="12"/>
        <end position="23"/>
    </location>
</feature>
<evidence type="ECO:0000256" key="1">
    <source>
        <dbReference type="SAM" id="MobiDB-lite"/>
    </source>
</evidence>
<gene>
    <name evidence="2" type="ORF">Tci_886759</name>
</gene>
<dbReference type="EMBL" id="BKCJ011281871">
    <property type="protein sequence ID" value="GFD14790.1"/>
    <property type="molecule type" value="Genomic_DNA"/>
</dbReference>
<accession>A0A699TY41</accession>
<proteinExistence type="predicted"/>
<reference evidence="2" key="1">
    <citation type="journal article" date="2019" name="Sci. Rep.">
        <title>Draft genome of Tanacetum cinerariifolium, the natural source of mosquito coil.</title>
        <authorList>
            <person name="Yamashiro T."/>
            <person name="Shiraishi A."/>
            <person name="Satake H."/>
            <person name="Nakayama K."/>
        </authorList>
    </citation>
    <scope>NUCLEOTIDE SEQUENCE</scope>
</reference>
<dbReference type="AlphaFoldDB" id="A0A699TY41"/>
<feature type="non-terminal residue" evidence="2">
    <location>
        <position position="167"/>
    </location>
</feature>
<protein>
    <submittedName>
        <fullName evidence="2">Uncharacterized protein</fullName>
    </submittedName>
</protein>
<sequence length="167" mass="18129">MMSTLVFVDPEGSTQANEAQSSRVPVRLSEDPYKPIRQAYLVGMETESEPFEGKARTPESPHIVAPPTCHVEESEGCGTFGARSTSSNSTAPLSLDHPLTHTTLALVPIHRRAACMAIRVPPVMSPGLSAGMAEVADMSDFAFCKRFRSSYDSLPSSTLLVWKRYIG</sequence>